<proteinExistence type="predicted"/>
<keyword evidence="2" id="KW-1185">Reference proteome</keyword>
<evidence type="ECO:0000313" key="2">
    <source>
        <dbReference type="Proteomes" id="UP000031668"/>
    </source>
</evidence>
<protein>
    <recommendedName>
        <fullName evidence="3">MULE transposase domain-containing protein</fullName>
    </recommendedName>
</protein>
<sequence length="152" mass="17636">MVYDRVAYLYILAVYASAAGRSNDIYCTILHQIIVLLEYNWIPSIITSNFELLLTKSIQYEFRDSKLLTLIEHSDAHKTIENIKLSTDHEENLTNFGSISKKTWLQRSDISICNLSNISDVELANRINNSLERYNKRLNDHYANAHPNLLIF</sequence>
<comment type="caution">
    <text evidence="1">The sequence shown here is derived from an EMBL/GenBank/DDBJ whole genome shotgun (WGS) entry which is preliminary data.</text>
</comment>
<dbReference type="AlphaFoldDB" id="A0A0C2N314"/>
<evidence type="ECO:0000313" key="1">
    <source>
        <dbReference type="EMBL" id="KII70725.1"/>
    </source>
</evidence>
<dbReference type="OrthoDB" id="10051448at2759"/>
<reference evidence="1 2" key="1">
    <citation type="journal article" date="2014" name="Genome Biol. Evol.">
        <title>The genome of the myxosporean Thelohanellus kitauei shows adaptations to nutrient acquisition within its fish host.</title>
        <authorList>
            <person name="Yang Y."/>
            <person name="Xiong J."/>
            <person name="Zhou Z."/>
            <person name="Huo F."/>
            <person name="Miao W."/>
            <person name="Ran C."/>
            <person name="Liu Y."/>
            <person name="Zhang J."/>
            <person name="Feng J."/>
            <person name="Wang M."/>
            <person name="Wang M."/>
            <person name="Wang L."/>
            <person name="Yao B."/>
        </authorList>
    </citation>
    <scope>NUCLEOTIDE SEQUENCE [LARGE SCALE GENOMIC DNA]</scope>
    <source>
        <strain evidence="1">Wuqing</strain>
    </source>
</reference>
<gene>
    <name evidence="1" type="ORF">RF11_09061</name>
</gene>
<accession>A0A0C2N314</accession>
<dbReference type="EMBL" id="JWZT01001987">
    <property type="protein sequence ID" value="KII70725.1"/>
    <property type="molecule type" value="Genomic_DNA"/>
</dbReference>
<dbReference type="Proteomes" id="UP000031668">
    <property type="component" value="Unassembled WGS sequence"/>
</dbReference>
<evidence type="ECO:0008006" key="3">
    <source>
        <dbReference type="Google" id="ProtNLM"/>
    </source>
</evidence>
<organism evidence="1 2">
    <name type="scientific">Thelohanellus kitauei</name>
    <name type="common">Myxosporean</name>
    <dbReference type="NCBI Taxonomy" id="669202"/>
    <lineage>
        <taxon>Eukaryota</taxon>
        <taxon>Metazoa</taxon>
        <taxon>Cnidaria</taxon>
        <taxon>Myxozoa</taxon>
        <taxon>Myxosporea</taxon>
        <taxon>Bivalvulida</taxon>
        <taxon>Platysporina</taxon>
        <taxon>Myxobolidae</taxon>
        <taxon>Thelohanellus</taxon>
    </lineage>
</organism>
<name>A0A0C2N314_THEKT</name>